<organism evidence="2">
    <name type="scientific">Phytophthora nicotianae</name>
    <name type="common">Potato buckeye rot agent</name>
    <name type="synonym">Phytophthora parasitica</name>
    <dbReference type="NCBI Taxonomy" id="4792"/>
    <lineage>
        <taxon>Eukaryota</taxon>
        <taxon>Sar</taxon>
        <taxon>Stramenopiles</taxon>
        <taxon>Oomycota</taxon>
        <taxon>Peronosporomycetes</taxon>
        <taxon>Peronosporales</taxon>
        <taxon>Peronosporaceae</taxon>
        <taxon>Phytophthora</taxon>
    </lineage>
</organism>
<dbReference type="InterPro" id="IPR001806">
    <property type="entry name" value="Small_GTPase"/>
</dbReference>
<evidence type="ECO:0000256" key="1">
    <source>
        <dbReference type="SAM" id="MobiDB-lite"/>
    </source>
</evidence>
<protein>
    <submittedName>
        <fullName evidence="2">Uncharacterized protein</fullName>
    </submittedName>
</protein>
<dbReference type="InterPro" id="IPR050209">
    <property type="entry name" value="Rab_GTPases_membrane_traffic"/>
</dbReference>
<feature type="region of interest" description="Disordered" evidence="1">
    <location>
        <begin position="1"/>
        <end position="26"/>
    </location>
</feature>
<name>W2HMR1_PHYNI</name>
<feature type="compositionally biased region" description="Low complexity" evidence="1">
    <location>
        <begin position="72"/>
        <end position="88"/>
    </location>
</feature>
<feature type="region of interest" description="Disordered" evidence="1">
    <location>
        <begin position="43"/>
        <end position="88"/>
    </location>
</feature>
<feature type="non-terminal residue" evidence="2">
    <location>
        <position position="137"/>
    </location>
</feature>
<dbReference type="InterPro" id="IPR027417">
    <property type="entry name" value="P-loop_NTPase"/>
</dbReference>
<evidence type="ECO:0000313" key="2">
    <source>
        <dbReference type="EMBL" id="ETK96567.1"/>
    </source>
</evidence>
<feature type="compositionally biased region" description="Low complexity" evidence="1">
    <location>
        <begin position="10"/>
        <end position="26"/>
    </location>
</feature>
<proteinExistence type="predicted"/>
<dbReference type="PANTHER" id="PTHR47979">
    <property type="entry name" value="DRAB11-RELATED"/>
    <property type="match status" value="1"/>
</dbReference>
<dbReference type="PRINTS" id="PR00449">
    <property type="entry name" value="RASTRNSFRMNG"/>
</dbReference>
<dbReference type="PROSITE" id="PS51419">
    <property type="entry name" value="RAB"/>
    <property type="match status" value="1"/>
</dbReference>
<accession>W2HMR1</accession>
<dbReference type="GO" id="GO:0003924">
    <property type="term" value="F:GTPase activity"/>
    <property type="evidence" value="ECO:0007669"/>
    <property type="project" value="InterPro"/>
</dbReference>
<dbReference type="Gene3D" id="3.40.50.300">
    <property type="entry name" value="P-loop containing nucleotide triphosphate hydrolases"/>
    <property type="match status" value="1"/>
</dbReference>
<dbReference type="GO" id="GO:0005525">
    <property type="term" value="F:GTP binding"/>
    <property type="evidence" value="ECO:0007669"/>
    <property type="project" value="InterPro"/>
</dbReference>
<reference evidence="2" key="1">
    <citation type="submission" date="2013-11" db="EMBL/GenBank/DDBJ databases">
        <title>The Genome Sequence of Phytophthora parasitica CJ02B3.</title>
        <authorList>
            <consortium name="The Broad Institute Genomics Platform"/>
            <person name="Russ C."/>
            <person name="Tyler B."/>
            <person name="Panabieres F."/>
            <person name="Shan W."/>
            <person name="Tripathy S."/>
            <person name="Grunwald N."/>
            <person name="Machado M."/>
            <person name="Johnson C.S."/>
            <person name="Arredondo F."/>
            <person name="Hong C."/>
            <person name="Coffey M."/>
            <person name="Young S.K."/>
            <person name="Zeng Q."/>
            <person name="Gargeya S."/>
            <person name="Fitzgerald M."/>
            <person name="Abouelleil A."/>
            <person name="Alvarado L."/>
            <person name="Chapman S.B."/>
            <person name="Gainer-Dewar J."/>
            <person name="Goldberg J."/>
            <person name="Griggs A."/>
            <person name="Gujja S."/>
            <person name="Hansen M."/>
            <person name="Howarth C."/>
            <person name="Imamovic A."/>
            <person name="Ireland A."/>
            <person name="Larimer J."/>
            <person name="McCowan C."/>
            <person name="Murphy C."/>
            <person name="Pearson M."/>
            <person name="Poon T.W."/>
            <person name="Priest M."/>
            <person name="Roberts A."/>
            <person name="Saif S."/>
            <person name="Shea T."/>
            <person name="Sykes S."/>
            <person name="Wortman J."/>
            <person name="Nusbaum C."/>
            <person name="Birren B."/>
        </authorList>
    </citation>
    <scope>NUCLEOTIDE SEQUENCE [LARGE SCALE GENOMIC DNA]</scope>
    <source>
        <strain evidence="2">CJ02B3</strain>
    </source>
</reference>
<dbReference type="VEuPathDB" id="FungiDB:PPTG_00685"/>
<dbReference type="SUPFAM" id="SSF52540">
    <property type="entry name" value="P-loop containing nucleoside triphosphate hydrolases"/>
    <property type="match status" value="1"/>
</dbReference>
<feature type="compositionally biased region" description="Polar residues" evidence="1">
    <location>
        <begin position="50"/>
        <end position="71"/>
    </location>
</feature>
<dbReference type="Pfam" id="PF00071">
    <property type="entry name" value="Ras"/>
    <property type="match status" value="1"/>
</dbReference>
<dbReference type="Proteomes" id="UP000053236">
    <property type="component" value="Unassembled WGS sequence"/>
</dbReference>
<sequence length="137" mass="14575">MTTGSKRELPASPATTSSSSVDNSNSLQQYISAKEVAQHQVFRQNDMRRSISSTQFSPAVKGSTSQASVTGSSMSASNSPRCSSPASSPMAESILKVVLIGDSGVGKSNLVMRFTKNKYMPQSVQTVGFEFATKTIR</sequence>
<dbReference type="EMBL" id="KI684050">
    <property type="protein sequence ID" value="ETK96567.1"/>
    <property type="molecule type" value="Genomic_DNA"/>
</dbReference>
<gene>
    <name evidence="2" type="ORF">L915_00756</name>
</gene>
<dbReference type="AlphaFoldDB" id="W2HMR1"/>